<dbReference type="GO" id="GO:0004888">
    <property type="term" value="F:transmembrane signaling receptor activity"/>
    <property type="evidence" value="ECO:0007669"/>
    <property type="project" value="InterPro"/>
</dbReference>
<dbReference type="InterPro" id="IPR036719">
    <property type="entry name" value="Neuro-gated_channel_TM_sf"/>
</dbReference>
<comment type="subcellular location">
    <subcellularLocation>
        <location evidence="1">Membrane</location>
        <topology evidence="1">Multi-pass membrane protein</topology>
    </subcellularLocation>
</comment>
<dbReference type="InterPro" id="IPR018000">
    <property type="entry name" value="Neurotransmitter_ion_chnl_CS"/>
</dbReference>
<dbReference type="SUPFAM" id="SSF63712">
    <property type="entry name" value="Nicotinic receptor ligand binding domain-like"/>
    <property type="match status" value="1"/>
</dbReference>
<keyword evidence="5" id="KW-0407">Ion channel</keyword>
<feature type="signal peptide" evidence="5">
    <location>
        <begin position="1"/>
        <end position="25"/>
    </location>
</feature>
<protein>
    <recommendedName>
        <fullName evidence="6">Neurotransmitter-gated ion-channel ligand-binding domain-containing protein</fullName>
    </recommendedName>
</protein>
<gene>
    <name evidence="7" type="ORF">TCAL_05501</name>
</gene>
<dbReference type="GO" id="GO:0016020">
    <property type="term" value="C:membrane"/>
    <property type="evidence" value="ECO:0007669"/>
    <property type="project" value="UniProtKB-SubCell"/>
</dbReference>
<comment type="similarity">
    <text evidence="5">Belongs to the ligand-gated ion channel (TC 1.A.9) family.</text>
</comment>
<keyword evidence="5" id="KW-0406">Ion transport</keyword>
<keyword evidence="4 5" id="KW-0472">Membrane</keyword>
<evidence type="ECO:0000256" key="1">
    <source>
        <dbReference type="ARBA" id="ARBA00004141"/>
    </source>
</evidence>
<evidence type="ECO:0000256" key="5">
    <source>
        <dbReference type="RuleBase" id="RU000687"/>
    </source>
</evidence>
<evidence type="ECO:0000256" key="4">
    <source>
        <dbReference type="ARBA" id="ARBA00023136"/>
    </source>
</evidence>
<dbReference type="InterPro" id="IPR006202">
    <property type="entry name" value="Neur_chan_lig-bd"/>
</dbReference>
<evidence type="ECO:0000313" key="8">
    <source>
        <dbReference type="Proteomes" id="UP000318571"/>
    </source>
</evidence>
<dbReference type="PANTHER" id="PTHR18945">
    <property type="entry name" value="NEUROTRANSMITTER GATED ION CHANNEL"/>
    <property type="match status" value="1"/>
</dbReference>
<dbReference type="PROSITE" id="PS00236">
    <property type="entry name" value="NEUROTR_ION_CHANNEL"/>
    <property type="match status" value="1"/>
</dbReference>
<dbReference type="Pfam" id="PF02931">
    <property type="entry name" value="Neur_chan_LBD"/>
    <property type="match status" value="1"/>
</dbReference>
<comment type="caution">
    <text evidence="7">The sequence shown here is derived from an EMBL/GenBank/DDBJ whole genome shotgun (WGS) entry which is preliminary data.</text>
</comment>
<dbReference type="SUPFAM" id="SSF90112">
    <property type="entry name" value="Neurotransmitter-gated ion-channel transmembrane pore"/>
    <property type="match status" value="1"/>
</dbReference>
<dbReference type="InterPro" id="IPR036734">
    <property type="entry name" value="Neur_chan_lig-bd_sf"/>
</dbReference>
<organism evidence="7 8">
    <name type="scientific">Tigriopus californicus</name>
    <name type="common">Marine copepod</name>
    <dbReference type="NCBI Taxonomy" id="6832"/>
    <lineage>
        <taxon>Eukaryota</taxon>
        <taxon>Metazoa</taxon>
        <taxon>Ecdysozoa</taxon>
        <taxon>Arthropoda</taxon>
        <taxon>Crustacea</taxon>
        <taxon>Multicrustacea</taxon>
        <taxon>Hexanauplia</taxon>
        <taxon>Copepoda</taxon>
        <taxon>Harpacticoida</taxon>
        <taxon>Harpacticidae</taxon>
        <taxon>Tigriopus</taxon>
    </lineage>
</organism>
<evidence type="ECO:0000313" key="7">
    <source>
        <dbReference type="EMBL" id="TRY67517.1"/>
    </source>
</evidence>
<keyword evidence="8" id="KW-1185">Reference proteome</keyword>
<feature type="transmembrane region" description="Helical" evidence="5">
    <location>
        <begin position="261"/>
        <end position="281"/>
    </location>
</feature>
<dbReference type="InterPro" id="IPR006201">
    <property type="entry name" value="Neur_channel"/>
</dbReference>
<sequence length="343" mass="38339">MTLGSALGVISVLIFGMGLVEGVKAKNFQCDAVNQTSLPCLPVDYSKFELPMPTDINKISISAYIDEVMHVKEDDYSITFSCYLNVKWSDPRIHLDRDFGKEQAGVGGKGSERQTILVPVTLEMVDELWLPNVFIYNMKEFKVTNVLNKQAGLWIGTDKSILYSQAVHITFMCPMNFARFPLDTQVCKFQLGSYSYSDLKMMFETEMAGYSPPKHTNSIPLDFEINISKLSLADQTYIAGSLGNFSLAGFELVLDRHMASYLLGYYLPTGLFVMASWIGFLIPVEAIPGRMALLITLFLVLMNIFNTITTITPKTDGLTAIQAHFNNKSLDLVCEIFMGSHMN</sequence>
<feature type="transmembrane region" description="Helical" evidence="5">
    <location>
        <begin position="287"/>
        <end position="305"/>
    </location>
</feature>
<comment type="caution">
    <text evidence="5">Lacks conserved residue(s) required for the propagation of feature annotation.</text>
</comment>
<feature type="domain" description="Neurotransmitter-gated ion-channel ligand-binding" evidence="6">
    <location>
        <begin position="44"/>
        <end position="207"/>
    </location>
</feature>
<keyword evidence="5" id="KW-0813">Transport</keyword>
<dbReference type="STRING" id="6832.A0A553NQ24"/>
<accession>A0A553NQ24</accession>
<evidence type="ECO:0000256" key="3">
    <source>
        <dbReference type="ARBA" id="ARBA00022989"/>
    </source>
</evidence>
<dbReference type="Proteomes" id="UP000318571">
    <property type="component" value="Chromosome 4"/>
</dbReference>
<dbReference type="InterPro" id="IPR038050">
    <property type="entry name" value="Neuro_actylchol_rec"/>
</dbReference>
<name>A0A553NQ24_TIGCA</name>
<dbReference type="Gene3D" id="1.20.58.390">
    <property type="entry name" value="Neurotransmitter-gated ion-channel transmembrane domain"/>
    <property type="match status" value="1"/>
</dbReference>
<dbReference type="GO" id="GO:0005230">
    <property type="term" value="F:extracellular ligand-gated monoatomic ion channel activity"/>
    <property type="evidence" value="ECO:0007669"/>
    <property type="project" value="InterPro"/>
</dbReference>
<evidence type="ECO:0000256" key="2">
    <source>
        <dbReference type="ARBA" id="ARBA00022692"/>
    </source>
</evidence>
<dbReference type="EMBL" id="VCGU01000011">
    <property type="protein sequence ID" value="TRY67517.1"/>
    <property type="molecule type" value="Genomic_DNA"/>
</dbReference>
<dbReference type="PRINTS" id="PR00252">
    <property type="entry name" value="NRIONCHANNEL"/>
</dbReference>
<dbReference type="Gene3D" id="2.70.170.10">
    <property type="entry name" value="Neurotransmitter-gated ion-channel ligand-binding domain"/>
    <property type="match status" value="1"/>
</dbReference>
<keyword evidence="2 5" id="KW-0812">Transmembrane</keyword>
<keyword evidence="5" id="KW-0732">Signal</keyword>
<feature type="chain" id="PRO_5022263348" description="Neurotransmitter-gated ion-channel ligand-binding domain-containing protein" evidence="5">
    <location>
        <begin position="26"/>
        <end position="343"/>
    </location>
</feature>
<evidence type="ECO:0000259" key="6">
    <source>
        <dbReference type="Pfam" id="PF02931"/>
    </source>
</evidence>
<proteinExistence type="inferred from homology"/>
<reference evidence="7 8" key="1">
    <citation type="journal article" date="2018" name="Nat. Ecol. Evol.">
        <title>Genomic signatures of mitonuclear coevolution across populations of Tigriopus californicus.</title>
        <authorList>
            <person name="Barreto F.S."/>
            <person name="Watson E.T."/>
            <person name="Lima T.G."/>
            <person name="Willett C.S."/>
            <person name="Edmands S."/>
            <person name="Li W."/>
            <person name="Burton R.S."/>
        </authorList>
    </citation>
    <scope>NUCLEOTIDE SEQUENCE [LARGE SCALE GENOMIC DNA]</scope>
    <source>
        <strain evidence="7 8">San Diego</strain>
    </source>
</reference>
<dbReference type="AlphaFoldDB" id="A0A553NQ24"/>
<keyword evidence="3 5" id="KW-1133">Transmembrane helix</keyword>